<organism evidence="1 2">
    <name type="scientific">Diploptera punctata</name>
    <name type="common">Pacific beetle cockroach</name>
    <dbReference type="NCBI Taxonomy" id="6984"/>
    <lineage>
        <taxon>Eukaryota</taxon>
        <taxon>Metazoa</taxon>
        <taxon>Ecdysozoa</taxon>
        <taxon>Arthropoda</taxon>
        <taxon>Hexapoda</taxon>
        <taxon>Insecta</taxon>
        <taxon>Pterygota</taxon>
        <taxon>Neoptera</taxon>
        <taxon>Polyneoptera</taxon>
        <taxon>Dictyoptera</taxon>
        <taxon>Blattodea</taxon>
        <taxon>Blaberoidea</taxon>
        <taxon>Blaberidae</taxon>
        <taxon>Diplopterinae</taxon>
        <taxon>Diploptera</taxon>
    </lineage>
</organism>
<dbReference type="EMBL" id="JASPKZ010007595">
    <property type="protein sequence ID" value="KAJ9583445.1"/>
    <property type="molecule type" value="Genomic_DNA"/>
</dbReference>
<comment type="caution">
    <text evidence="1">The sequence shown here is derived from an EMBL/GenBank/DDBJ whole genome shotgun (WGS) entry which is preliminary data.</text>
</comment>
<reference evidence="1" key="2">
    <citation type="submission" date="2023-05" db="EMBL/GenBank/DDBJ databases">
        <authorList>
            <person name="Fouks B."/>
        </authorList>
    </citation>
    <scope>NUCLEOTIDE SEQUENCE</scope>
    <source>
        <strain evidence="1">Stay&amp;Tobe</strain>
        <tissue evidence="1">Testes</tissue>
    </source>
</reference>
<proteinExistence type="predicted"/>
<name>A0AAD7ZMK8_DIPPU</name>
<keyword evidence="2" id="KW-1185">Reference proteome</keyword>
<dbReference type="AlphaFoldDB" id="A0AAD7ZMK8"/>
<reference evidence="1" key="1">
    <citation type="journal article" date="2023" name="IScience">
        <title>Live-bearing cockroach genome reveals convergent evolutionary mechanisms linked to viviparity in insects and beyond.</title>
        <authorList>
            <person name="Fouks B."/>
            <person name="Harrison M.C."/>
            <person name="Mikhailova A.A."/>
            <person name="Marchal E."/>
            <person name="English S."/>
            <person name="Carruthers M."/>
            <person name="Jennings E.C."/>
            <person name="Chiamaka E.L."/>
            <person name="Frigard R.A."/>
            <person name="Pippel M."/>
            <person name="Attardo G.M."/>
            <person name="Benoit J.B."/>
            <person name="Bornberg-Bauer E."/>
            <person name="Tobe S.S."/>
        </authorList>
    </citation>
    <scope>NUCLEOTIDE SEQUENCE</scope>
    <source>
        <strain evidence="1">Stay&amp;Tobe</strain>
    </source>
</reference>
<feature type="non-terminal residue" evidence="1">
    <location>
        <position position="75"/>
    </location>
</feature>
<sequence>LVCIYLKIESNFLEDTSHEKKIVFMEAKRKVNCLKAERRVKLMVRKNRSSIFYVVFRNTQNFLYPDCKKGNSKKK</sequence>
<evidence type="ECO:0000313" key="1">
    <source>
        <dbReference type="EMBL" id="KAJ9583445.1"/>
    </source>
</evidence>
<protein>
    <submittedName>
        <fullName evidence="1">Uncharacterized protein</fullName>
    </submittedName>
</protein>
<dbReference type="Proteomes" id="UP001233999">
    <property type="component" value="Unassembled WGS sequence"/>
</dbReference>
<gene>
    <name evidence="1" type="ORF">L9F63_022211</name>
</gene>
<accession>A0AAD7ZMK8</accession>
<evidence type="ECO:0000313" key="2">
    <source>
        <dbReference type="Proteomes" id="UP001233999"/>
    </source>
</evidence>
<feature type="non-terminal residue" evidence="1">
    <location>
        <position position="1"/>
    </location>
</feature>